<dbReference type="Gene3D" id="2.20.25.10">
    <property type="match status" value="1"/>
</dbReference>
<dbReference type="RefSeq" id="WP_349301305.1">
    <property type="nucleotide sequence ID" value="NZ_JBEDNQ010000013.1"/>
</dbReference>
<dbReference type="Proteomes" id="UP001494902">
    <property type="component" value="Unassembled WGS sequence"/>
</dbReference>
<dbReference type="NCBIfam" id="TIGR03561">
    <property type="entry name" value="organ_hyd_perox"/>
    <property type="match status" value="1"/>
</dbReference>
<feature type="region of interest" description="Disordered" evidence="2">
    <location>
        <begin position="1"/>
        <end position="43"/>
    </location>
</feature>
<dbReference type="InterPro" id="IPR015946">
    <property type="entry name" value="KH_dom-like_a/b"/>
</dbReference>
<comment type="similarity">
    <text evidence="1">Belongs to the OsmC/Ohr family.</text>
</comment>
<evidence type="ECO:0000256" key="1">
    <source>
        <dbReference type="ARBA" id="ARBA00007378"/>
    </source>
</evidence>
<dbReference type="Gene3D" id="3.30.300.20">
    <property type="match status" value="1"/>
</dbReference>
<evidence type="ECO:0000256" key="2">
    <source>
        <dbReference type="SAM" id="MobiDB-lite"/>
    </source>
</evidence>
<proteinExistence type="inferred from homology"/>
<dbReference type="SUPFAM" id="SSF82784">
    <property type="entry name" value="OsmC-like"/>
    <property type="match status" value="1"/>
</dbReference>
<organism evidence="3 4">
    <name type="scientific">Pseudonocardia nematodicida</name>
    <dbReference type="NCBI Taxonomy" id="1206997"/>
    <lineage>
        <taxon>Bacteria</taxon>
        <taxon>Bacillati</taxon>
        <taxon>Actinomycetota</taxon>
        <taxon>Actinomycetes</taxon>
        <taxon>Pseudonocardiales</taxon>
        <taxon>Pseudonocardiaceae</taxon>
        <taxon>Pseudonocardia</taxon>
    </lineage>
</organism>
<feature type="compositionally biased region" description="Polar residues" evidence="2">
    <location>
        <begin position="1"/>
        <end position="10"/>
    </location>
</feature>
<gene>
    <name evidence="3" type="ORF">WIS52_27550</name>
</gene>
<accession>A0ABV1KLE3</accession>
<evidence type="ECO:0000313" key="4">
    <source>
        <dbReference type="Proteomes" id="UP001494902"/>
    </source>
</evidence>
<comment type="caution">
    <text evidence="3">The sequence shown here is derived from an EMBL/GenBank/DDBJ whole genome shotgun (WGS) entry which is preliminary data.</text>
</comment>
<dbReference type="InterPro" id="IPR019953">
    <property type="entry name" value="OHR"/>
</dbReference>
<dbReference type="PANTHER" id="PTHR33797:SF2">
    <property type="entry name" value="ORGANIC HYDROPEROXIDE RESISTANCE PROTEIN-LIKE"/>
    <property type="match status" value="1"/>
</dbReference>
<keyword evidence="4" id="KW-1185">Reference proteome</keyword>
<evidence type="ECO:0000313" key="3">
    <source>
        <dbReference type="EMBL" id="MEQ3554238.1"/>
    </source>
</evidence>
<dbReference type="Pfam" id="PF02566">
    <property type="entry name" value="OsmC"/>
    <property type="match status" value="1"/>
</dbReference>
<reference evidence="3 4" key="1">
    <citation type="submission" date="2024-03" db="EMBL/GenBank/DDBJ databases">
        <title>Draft genome sequence of Pseudonocardia nematodicida JCM 31783.</title>
        <authorList>
            <person name="Butdee W."/>
            <person name="Duangmal K."/>
        </authorList>
    </citation>
    <scope>NUCLEOTIDE SEQUENCE [LARGE SCALE GENOMIC DNA]</scope>
    <source>
        <strain evidence="3 4">JCM 31783</strain>
    </source>
</reference>
<name>A0ABV1KLE3_9PSEU</name>
<dbReference type="PANTHER" id="PTHR33797">
    <property type="entry name" value="ORGANIC HYDROPEROXIDE RESISTANCE PROTEIN-LIKE"/>
    <property type="match status" value="1"/>
</dbReference>
<feature type="compositionally biased region" description="Basic and acidic residues" evidence="2">
    <location>
        <begin position="15"/>
        <end position="32"/>
    </location>
</feature>
<protein>
    <submittedName>
        <fullName evidence="3">Organic hydroperoxide resistance protein</fullName>
    </submittedName>
</protein>
<sequence>MPSYTTEATSSGGGRDGHVRTDDGFIDQDLKMPPELGGPGGATNPEQLFAAAYAACFHGALRLAAGNEKVTVPDGTTVTATVQLQPDDVSFHVAADLTAHLPGMDKAEAEQLVEAAHQVCPYSKATRGNVDVTLTTTV</sequence>
<dbReference type="EMBL" id="JBEDNQ010000013">
    <property type="protein sequence ID" value="MEQ3554238.1"/>
    <property type="molecule type" value="Genomic_DNA"/>
</dbReference>
<dbReference type="InterPro" id="IPR036102">
    <property type="entry name" value="OsmC/Ohrsf"/>
</dbReference>
<dbReference type="InterPro" id="IPR003718">
    <property type="entry name" value="OsmC/Ohr_fam"/>
</dbReference>